<proteinExistence type="predicted"/>
<sequence length="276" mass="31767">MSFLIYKTGKQFIDDNNEIFQKYPIETCFFKLNALNMPDMSNGFAVKVIDGDNYVIALRFKEYPMVIFANNDSLLNNLAKELLQNKFSFMRILGPDTTVNAFLSIYEQLAGGTHKIIHSMDIMKCDHINENNTDISMVEFANEHDINEIAEIVKNFEIEVGEPQSTMQCIIENVKNTINDFVLIRLDNKIVSLAKKTRDDDKTCAISNVFTRTEYRGKGLSRKIMTFITNYILQSGKIPYLFVDKKNPITNHLYASIGFKYLHPITEIMHITNKSE</sequence>
<comment type="caution">
    <text evidence="2">The sequence shown here is derived from an EMBL/GenBank/DDBJ whole genome shotgun (WGS) entry which is preliminary data.</text>
</comment>
<protein>
    <recommendedName>
        <fullName evidence="1">N-acetyltransferase domain-containing protein</fullName>
    </recommendedName>
</protein>
<name>A0ABR2IZ97_9EUKA</name>
<gene>
    <name evidence="2" type="ORF">M9Y10_008891</name>
</gene>
<dbReference type="InterPro" id="IPR000182">
    <property type="entry name" value="GNAT_dom"/>
</dbReference>
<accession>A0ABR2IZ97</accession>
<dbReference type="Gene3D" id="3.40.630.30">
    <property type="match status" value="1"/>
</dbReference>
<evidence type="ECO:0000259" key="1">
    <source>
        <dbReference type="PROSITE" id="PS51186"/>
    </source>
</evidence>
<organism evidence="2 3">
    <name type="scientific">Tritrichomonas musculus</name>
    <dbReference type="NCBI Taxonomy" id="1915356"/>
    <lineage>
        <taxon>Eukaryota</taxon>
        <taxon>Metamonada</taxon>
        <taxon>Parabasalia</taxon>
        <taxon>Tritrichomonadida</taxon>
        <taxon>Tritrichomonadidae</taxon>
        <taxon>Tritrichomonas</taxon>
    </lineage>
</organism>
<feature type="domain" description="N-acetyltransferase" evidence="1">
    <location>
        <begin position="136"/>
        <end position="274"/>
    </location>
</feature>
<dbReference type="CDD" id="cd04301">
    <property type="entry name" value="NAT_SF"/>
    <property type="match status" value="1"/>
</dbReference>
<dbReference type="SUPFAM" id="SSF55729">
    <property type="entry name" value="Acyl-CoA N-acyltransferases (Nat)"/>
    <property type="match status" value="1"/>
</dbReference>
<dbReference type="EMBL" id="JAPFFF010000014">
    <property type="protein sequence ID" value="KAK8870978.1"/>
    <property type="molecule type" value="Genomic_DNA"/>
</dbReference>
<dbReference type="Pfam" id="PF00583">
    <property type="entry name" value="Acetyltransf_1"/>
    <property type="match status" value="1"/>
</dbReference>
<dbReference type="Proteomes" id="UP001470230">
    <property type="component" value="Unassembled WGS sequence"/>
</dbReference>
<keyword evidence="3" id="KW-1185">Reference proteome</keyword>
<evidence type="ECO:0000313" key="2">
    <source>
        <dbReference type="EMBL" id="KAK8870978.1"/>
    </source>
</evidence>
<reference evidence="2 3" key="1">
    <citation type="submission" date="2024-04" db="EMBL/GenBank/DDBJ databases">
        <title>Tritrichomonas musculus Genome.</title>
        <authorList>
            <person name="Alves-Ferreira E."/>
            <person name="Grigg M."/>
            <person name="Lorenzi H."/>
            <person name="Galac M."/>
        </authorList>
    </citation>
    <scope>NUCLEOTIDE SEQUENCE [LARGE SCALE GENOMIC DNA]</scope>
    <source>
        <strain evidence="2 3">EAF2021</strain>
    </source>
</reference>
<evidence type="ECO:0000313" key="3">
    <source>
        <dbReference type="Proteomes" id="UP001470230"/>
    </source>
</evidence>
<dbReference type="PROSITE" id="PS51186">
    <property type="entry name" value="GNAT"/>
    <property type="match status" value="1"/>
</dbReference>
<dbReference type="InterPro" id="IPR016181">
    <property type="entry name" value="Acyl_CoA_acyltransferase"/>
</dbReference>